<dbReference type="EMBL" id="JAQQAF010000001">
    <property type="protein sequence ID" value="KAJ8513887.1"/>
    <property type="molecule type" value="Genomic_DNA"/>
</dbReference>
<dbReference type="AlphaFoldDB" id="A0AAV8S331"/>
<keyword evidence="2" id="KW-1185">Reference proteome</keyword>
<proteinExistence type="predicted"/>
<evidence type="ECO:0000313" key="1">
    <source>
        <dbReference type="EMBL" id="KAJ8513887.1"/>
    </source>
</evidence>
<sequence>MSCTAKRELIIQLRLVMLIYLRIQLHGESQLHSLSQQTLGSYTLTNNEANRTWKAADPTALRSPGFMADS</sequence>
<evidence type="ECO:0000313" key="2">
    <source>
        <dbReference type="Proteomes" id="UP001222027"/>
    </source>
</evidence>
<name>A0AAV8S331_ENSVE</name>
<reference evidence="1 2" key="1">
    <citation type="submission" date="2022-12" db="EMBL/GenBank/DDBJ databases">
        <title>Chromosome-scale assembly of the Ensete ventricosum genome.</title>
        <authorList>
            <person name="Dussert Y."/>
            <person name="Stocks J."/>
            <person name="Wendawek A."/>
            <person name="Woldeyes F."/>
            <person name="Nichols R.A."/>
            <person name="Borrell J.S."/>
        </authorList>
    </citation>
    <scope>NUCLEOTIDE SEQUENCE [LARGE SCALE GENOMIC DNA]</scope>
    <source>
        <strain evidence="2">cv. Maze</strain>
        <tissue evidence="1">Seeds</tissue>
    </source>
</reference>
<protein>
    <submittedName>
        <fullName evidence="1">Uncharacterized protein</fullName>
    </submittedName>
</protein>
<organism evidence="1 2">
    <name type="scientific">Ensete ventricosum</name>
    <name type="common">Abyssinian banana</name>
    <name type="synonym">Musa ensete</name>
    <dbReference type="NCBI Taxonomy" id="4639"/>
    <lineage>
        <taxon>Eukaryota</taxon>
        <taxon>Viridiplantae</taxon>
        <taxon>Streptophyta</taxon>
        <taxon>Embryophyta</taxon>
        <taxon>Tracheophyta</taxon>
        <taxon>Spermatophyta</taxon>
        <taxon>Magnoliopsida</taxon>
        <taxon>Liliopsida</taxon>
        <taxon>Zingiberales</taxon>
        <taxon>Musaceae</taxon>
        <taxon>Ensete</taxon>
    </lineage>
</organism>
<gene>
    <name evidence="1" type="ORF">OPV22_004321</name>
</gene>
<accession>A0AAV8S331</accession>
<dbReference type="Proteomes" id="UP001222027">
    <property type="component" value="Unassembled WGS sequence"/>
</dbReference>
<comment type="caution">
    <text evidence="1">The sequence shown here is derived from an EMBL/GenBank/DDBJ whole genome shotgun (WGS) entry which is preliminary data.</text>
</comment>